<protein>
    <recommendedName>
        <fullName evidence="13">DNA-binding response regulator</fullName>
    </recommendedName>
</protein>
<evidence type="ECO:0000313" key="12">
    <source>
        <dbReference type="Proteomes" id="UP000250369"/>
    </source>
</evidence>
<dbReference type="SUPFAM" id="SSF46689">
    <property type="entry name" value="Homeodomain-like"/>
    <property type="match status" value="2"/>
</dbReference>
<dbReference type="EMBL" id="QMFB01000024">
    <property type="protein sequence ID" value="RAV15328.1"/>
    <property type="molecule type" value="Genomic_DNA"/>
</dbReference>
<feature type="modified residue" description="4-aspartylphosphate" evidence="8">
    <location>
        <position position="70"/>
    </location>
</feature>
<dbReference type="Gene3D" id="3.40.50.2300">
    <property type="match status" value="1"/>
</dbReference>
<dbReference type="InterPro" id="IPR009057">
    <property type="entry name" value="Homeodomain-like_sf"/>
</dbReference>
<evidence type="ECO:0000256" key="7">
    <source>
        <dbReference type="ARBA" id="ARBA00023163"/>
    </source>
</evidence>
<feature type="domain" description="Response regulatory" evidence="10">
    <location>
        <begin position="18"/>
        <end position="134"/>
    </location>
</feature>
<dbReference type="PROSITE" id="PS50110">
    <property type="entry name" value="RESPONSE_REGULATORY"/>
    <property type="match status" value="1"/>
</dbReference>
<dbReference type="CDD" id="cd17536">
    <property type="entry name" value="REC_YesN-like"/>
    <property type="match status" value="1"/>
</dbReference>
<feature type="domain" description="HTH araC/xylS-type" evidence="9">
    <location>
        <begin position="156"/>
        <end position="254"/>
    </location>
</feature>
<keyword evidence="5" id="KW-0805">Transcription regulation</keyword>
<dbReference type="GO" id="GO:0000160">
    <property type="term" value="P:phosphorelay signal transduction system"/>
    <property type="evidence" value="ECO:0007669"/>
    <property type="project" value="UniProtKB-KW"/>
</dbReference>
<reference evidence="11 12" key="1">
    <citation type="journal article" date="2009" name="Int. J. Syst. Evol. Microbiol.">
        <title>Paenibacillus contaminans sp. nov., isolated from a contaminated laboratory plate.</title>
        <authorList>
            <person name="Chou J.H."/>
            <person name="Lee J.H."/>
            <person name="Lin M.C."/>
            <person name="Chang P.S."/>
            <person name="Arun A.B."/>
            <person name="Young C.C."/>
            <person name="Chen W.M."/>
        </authorList>
    </citation>
    <scope>NUCLEOTIDE SEQUENCE [LARGE SCALE GENOMIC DNA]</scope>
    <source>
        <strain evidence="11 12">CKOBP-6</strain>
    </source>
</reference>
<dbReference type="GO" id="GO:0043565">
    <property type="term" value="F:sequence-specific DNA binding"/>
    <property type="evidence" value="ECO:0007669"/>
    <property type="project" value="InterPro"/>
</dbReference>
<dbReference type="PROSITE" id="PS01124">
    <property type="entry name" value="HTH_ARAC_FAMILY_2"/>
    <property type="match status" value="1"/>
</dbReference>
<keyword evidence="7" id="KW-0804">Transcription</keyword>
<evidence type="ECO:0008006" key="13">
    <source>
        <dbReference type="Google" id="ProtNLM"/>
    </source>
</evidence>
<evidence type="ECO:0000259" key="10">
    <source>
        <dbReference type="PROSITE" id="PS50110"/>
    </source>
</evidence>
<evidence type="ECO:0000313" key="11">
    <source>
        <dbReference type="EMBL" id="RAV15328.1"/>
    </source>
</evidence>
<dbReference type="Pfam" id="PF12833">
    <property type="entry name" value="HTH_18"/>
    <property type="match status" value="1"/>
</dbReference>
<evidence type="ECO:0000259" key="9">
    <source>
        <dbReference type="PROSITE" id="PS01124"/>
    </source>
</evidence>
<dbReference type="GO" id="GO:0003700">
    <property type="term" value="F:DNA-binding transcription factor activity"/>
    <property type="evidence" value="ECO:0007669"/>
    <property type="project" value="InterPro"/>
</dbReference>
<dbReference type="Gene3D" id="1.10.10.60">
    <property type="entry name" value="Homeodomain-like"/>
    <property type="match status" value="2"/>
</dbReference>
<dbReference type="AlphaFoldDB" id="A0A329M6E7"/>
<dbReference type="SUPFAM" id="SSF52172">
    <property type="entry name" value="CheY-like"/>
    <property type="match status" value="1"/>
</dbReference>
<evidence type="ECO:0000256" key="6">
    <source>
        <dbReference type="ARBA" id="ARBA00023125"/>
    </source>
</evidence>
<dbReference type="InterPro" id="IPR011006">
    <property type="entry name" value="CheY-like_superfamily"/>
</dbReference>
<keyword evidence="12" id="KW-1185">Reference proteome</keyword>
<dbReference type="InterPro" id="IPR051552">
    <property type="entry name" value="HptR"/>
</dbReference>
<dbReference type="PROSITE" id="PS00041">
    <property type="entry name" value="HTH_ARAC_FAMILY_1"/>
    <property type="match status" value="1"/>
</dbReference>
<evidence type="ECO:0000256" key="3">
    <source>
        <dbReference type="ARBA" id="ARBA00022553"/>
    </source>
</evidence>
<evidence type="ECO:0000256" key="4">
    <source>
        <dbReference type="ARBA" id="ARBA00023012"/>
    </source>
</evidence>
<dbReference type="PRINTS" id="PR00032">
    <property type="entry name" value="HTHARAC"/>
</dbReference>
<comment type="caution">
    <text evidence="11">The sequence shown here is derived from an EMBL/GenBank/DDBJ whole genome shotgun (WGS) entry which is preliminary data.</text>
</comment>
<evidence type="ECO:0000256" key="2">
    <source>
        <dbReference type="ARBA" id="ARBA00022490"/>
    </source>
</evidence>
<proteinExistence type="predicted"/>
<dbReference type="InterPro" id="IPR018060">
    <property type="entry name" value="HTH_AraC"/>
</dbReference>
<dbReference type="SMART" id="SM00448">
    <property type="entry name" value="REC"/>
    <property type="match status" value="1"/>
</dbReference>
<organism evidence="11 12">
    <name type="scientific">Paenibacillus contaminans</name>
    <dbReference type="NCBI Taxonomy" id="450362"/>
    <lineage>
        <taxon>Bacteria</taxon>
        <taxon>Bacillati</taxon>
        <taxon>Bacillota</taxon>
        <taxon>Bacilli</taxon>
        <taxon>Bacillales</taxon>
        <taxon>Paenibacillaceae</taxon>
        <taxon>Paenibacillus</taxon>
    </lineage>
</organism>
<sequence length="259" mass="29244">MYSLFPVFLRKGGLRMNKVLLVDDEPGALKSIKYLLDWEQTGFVIGAEASNGKQALELLRQDSFALVITDIRMPVMDGIALIASIREFSDVAVVIMSGYEDFSNARAAMKYGVKDYLLKPAEAEELDRLLLKLKHELEEKSGGGRSKPESPASAVDFVKFWVKEHYAEQVSMKNIAAHLYMNAAYLGSLFKAQTGVGFSEYVLRIRMEKAKEMLEANDMKVYEVAAAVGYNDMDWFYEKFKQYTGVNPGDYRNKHLISS</sequence>
<keyword evidence="2" id="KW-0963">Cytoplasm</keyword>
<keyword evidence="3 8" id="KW-0597">Phosphoprotein</keyword>
<comment type="subcellular location">
    <subcellularLocation>
        <location evidence="1">Cytoplasm</location>
    </subcellularLocation>
</comment>
<evidence type="ECO:0000256" key="8">
    <source>
        <dbReference type="PROSITE-ProRule" id="PRU00169"/>
    </source>
</evidence>
<dbReference type="SMART" id="SM00342">
    <property type="entry name" value="HTH_ARAC"/>
    <property type="match status" value="1"/>
</dbReference>
<dbReference type="InterPro" id="IPR020449">
    <property type="entry name" value="Tscrpt_reg_AraC-type_HTH"/>
</dbReference>
<dbReference type="Proteomes" id="UP000250369">
    <property type="component" value="Unassembled WGS sequence"/>
</dbReference>
<name>A0A329M6E7_9BACL</name>
<dbReference type="PANTHER" id="PTHR42713">
    <property type="entry name" value="HISTIDINE KINASE-RELATED"/>
    <property type="match status" value="1"/>
</dbReference>
<gene>
    <name evidence="11" type="ORF">DQG23_30480</name>
</gene>
<dbReference type="InterPro" id="IPR018062">
    <property type="entry name" value="HTH_AraC-typ_CS"/>
</dbReference>
<dbReference type="InterPro" id="IPR001789">
    <property type="entry name" value="Sig_transdc_resp-reg_receiver"/>
</dbReference>
<keyword evidence="6" id="KW-0238">DNA-binding</keyword>
<dbReference type="PANTHER" id="PTHR42713:SF3">
    <property type="entry name" value="TRANSCRIPTIONAL REGULATORY PROTEIN HPTR"/>
    <property type="match status" value="1"/>
</dbReference>
<dbReference type="GO" id="GO:0005737">
    <property type="term" value="C:cytoplasm"/>
    <property type="evidence" value="ECO:0007669"/>
    <property type="project" value="UniProtKB-SubCell"/>
</dbReference>
<keyword evidence="4" id="KW-0902">Two-component regulatory system</keyword>
<evidence type="ECO:0000256" key="5">
    <source>
        <dbReference type="ARBA" id="ARBA00023015"/>
    </source>
</evidence>
<dbReference type="Pfam" id="PF00072">
    <property type="entry name" value="Response_reg"/>
    <property type="match status" value="1"/>
</dbReference>
<accession>A0A329M6E7</accession>
<evidence type="ECO:0000256" key="1">
    <source>
        <dbReference type="ARBA" id="ARBA00004496"/>
    </source>
</evidence>